<evidence type="ECO:0000259" key="11">
    <source>
        <dbReference type="Pfam" id="PF16916"/>
    </source>
</evidence>
<keyword evidence="6 9" id="KW-1133">Transmembrane helix</keyword>
<proteinExistence type="inferred from homology"/>
<dbReference type="PANTHER" id="PTHR11562:SF17">
    <property type="entry name" value="RE54080P-RELATED"/>
    <property type="match status" value="1"/>
</dbReference>
<dbReference type="Proteomes" id="UP001597521">
    <property type="component" value="Unassembled WGS sequence"/>
</dbReference>
<dbReference type="InterPro" id="IPR027470">
    <property type="entry name" value="Cation_efflux_CTD"/>
</dbReference>
<keyword evidence="3" id="KW-0813">Transport</keyword>
<keyword evidence="7" id="KW-0406">Ion transport</keyword>
<keyword evidence="5" id="KW-0862">Zinc</keyword>
<gene>
    <name evidence="12" type="ORF">ACFSX5_15310</name>
</gene>
<evidence type="ECO:0000256" key="2">
    <source>
        <dbReference type="ARBA" id="ARBA00008873"/>
    </source>
</evidence>
<keyword evidence="8 9" id="KW-0472">Membrane</keyword>
<organism evidence="12 13">
    <name type="scientific">Devosia albogilva</name>
    <dbReference type="NCBI Taxonomy" id="429726"/>
    <lineage>
        <taxon>Bacteria</taxon>
        <taxon>Pseudomonadati</taxon>
        <taxon>Pseudomonadota</taxon>
        <taxon>Alphaproteobacteria</taxon>
        <taxon>Hyphomicrobiales</taxon>
        <taxon>Devosiaceae</taxon>
        <taxon>Devosia</taxon>
    </lineage>
</organism>
<dbReference type="InterPro" id="IPR058533">
    <property type="entry name" value="Cation_efflux_TM"/>
</dbReference>
<evidence type="ECO:0000256" key="1">
    <source>
        <dbReference type="ARBA" id="ARBA00004141"/>
    </source>
</evidence>
<evidence type="ECO:0000256" key="7">
    <source>
        <dbReference type="ARBA" id="ARBA00023065"/>
    </source>
</evidence>
<dbReference type="Gene3D" id="1.20.1510.10">
    <property type="entry name" value="Cation efflux protein transmembrane domain"/>
    <property type="match status" value="1"/>
</dbReference>
<reference evidence="13" key="1">
    <citation type="journal article" date="2019" name="Int. J. Syst. Evol. Microbiol.">
        <title>The Global Catalogue of Microorganisms (GCM) 10K type strain sequencing project: providing services to taxonomists for standard genome sequencing and annotation.</title>
        <authorList>
            <consortium name="The Broad Institute Genomics Platform"/>
            <consortium name="The Broad Institute Genome Sequencing Center for Infectious Disease"/>
            <person name="Wu L."/>
            <person name="Ma J."/>
        </authorList>
    </citation>
    <scope>NUCLEOTIDE SEQUENCE [LARGE SCALE GENOMIC DNA]</scope>
    <source>
        <strain evidence="13">CCM 7427</strain>
    </source>
</reference>
<sequence length="307" mass="32776">MSHSHGSAANRSPGQGRRLLIALALNLGIAVAEVVGGAISGSLALIADAAHNLSDAGSVLVSYIAWRIAQRAANERRTFGYARAETVGALINLTTLIMIGLYLLWEAGTRFLEPVEVVPTTVLIVGVIALVEDLLAAWVLRKDLGSLNVRSTFLHMIADALGTVAVIASGIAIMIWGPSASWVDPAVTALIAVYVLVHGSTEIRESIAVLMDSAPKGFDHDGLLRHLRSADGVVDVHHLHVWEISEGRTAIEVHLATDRNDLAAATSLKEALKKSLHDQFEIEHATIEMELAGMVEHDRDIVPKAEG</sequence>
<evidence type="ECO:0000259" key="10">
    <source>
        <dbReference type="Pfam" id="PF01545"/>
    </source>
</evidence>
<feature type="domain" description="Cation efflux protein transmembrane" evidence="10">
    <location>
        <begin position="19"/>
        <end position="211"/>
    </location>
</feature>
<dbReference type="Pfam" id="PF01545">
    <property type="entry name" value="Cation_efflux"/>
    <property type="match status" value="1"/>
</dbReference>
<evidence type="ECO:0000313" key="12">
    <source>
        <dbReference type="EMBL" id="MFD2649157.1"/>
    </source>
</evidence>
<evidence type="ECO:0000256" key="8">
    <source>
        <dbReference type="ARBA" id="ARBA00023136"/>
    </source>
</evidence>
<dbReference type="Pfam" id="PF16916">
    <property type="entry name" value="ZT_dimer"/>
    <property type="match status" value="1"/>
</dbReference>
<dbReference type="InterPro" id="IPR002524">
    <property type="entry name" value="Cation_efflux"/>
</dbReference>
<evidence type="ECO:0000256" key="6">
    <source>
        <dbReference type="ARBA" id="ARBA00022989"/>
    </source>
</evidence>
<dbReference type="Gene3D" id="3.30.70.1350">
    <property type="entry name" value="Cation efflux protein, cytoplasmic domain"/>
    <property type="match status" value="1"/>
</dbReference>
<keyword evidence="13" id="KW-1185">Reference proteome</keyword>
<dbReference type="InterPro" id="IPR050681">
    <property type="entry name" value="CDF/SLC30A"/>
</dbReference>
<accession>A0ABW5QN22</accession>
<keyword evidence="4 9" id="KW-0812">Transmembrane</keyword>
<feature type="transmembrane region" description="Helical" evidence="9">
    <location>
        <begin position="20"/>
        <end position="43"/>
    </location>
</feature>
<feature type="transmembrane region" description="Helical" evidence="9">
    <location>
        <begin position="152"/>
        <end position="176"/>
    </location>
</feature>
<feature type="domain" description="Cation efflux protein cytoplasmic" evidence="11">
    <location>
        <begin position="219"/>
        <end position="290"/>
    </location>
</feature>
<dbReference type="SUPFAM" id="SSF160240">
    <property type="entry name" value="Cation efflux protein cytoplasmic domain-like"/>
    <property type="match status" value="1"/>
</dbReference>
<dbReference type="InterPro" id="IPR027469">
    <property type="entry name" value="Cation_efflux_TMD_sf"/>
</dbReference>
<dbReference type="NCBIfam" id="TIGR01297">
    <property type="entry name" value="CDF"/>
    <property type="match status" value="1"/>
</dbReference>
<evidence type="ECO:0000313" key="13">
    <source>
        <dbReference type="Proteomes" id="UP001597521"/>
    </source>
</evidence>
<evidence type="ECO:0000256" key="3">
    <source>
        <dbReference type="ARBA" id="ARBA00022448"/>
    </source>
</evidence>
<dbReference type="EMBL" id="JBHUNP010000001">
    <property type="protein sequence ID" value="MFD2649157.1"/>
    <property type="molecule type" value="Genomic_DNA"/>
</dbReference>
<feature type="transmembrane region" description="Helical" evidence="9">
    <location>
        <begin position="117"/>
        <end position="140"/>
    </location>
</feature>
<evidence type="ECO:0000256" key="4">
    <source>
        <dbReference type="ARBA" id="ARBA00022692"/>
    </source>
</evidence>
<comment type="caution">
    <text evidence="12">The sequence shown here is derived from an EMBL/GenBank/DDBJ whole genome shotgun (WGS) entry which is preliminary data.</text>
</comment>
<evidence type="ECO:0000256" key="5">
    <source>
        <dbReference type="ARBA" id="ARBA00022906"/>
    </source>
</evidence>
<name>A0ABW5QN22_9HYPH</name>
<evidence type="ECO:0000256" key="9">
    <source>
        <dbReference type="SAM" id="Phobius"/>
    </source>
</evidence>
<comment type="similarity">
    <text evidence="2">Belongs to the cation diffusion facilitator (CDF) transporter (TC 2.A.4) family. SLC30A subfamily.</text>
</comment>
<dbReference type="RefSeq" id="WP_386834600.1">
    <property type="nucleotide sequence ID" value="NZ_JBHUNP010000001.1"/>
</dbReference>
<feature type="transmembrane region" description="Helical" evidence="9">
    <location>
        <begin position="87"/>
        <end position="105"/>
    </location>
</feature>
<dbReference type="PANTHER" id="PTHR11562">
    <property type="entry name" value="CATION EFFLUX PROTEIN/ ZINC TRANSPORTER"/>
    <property type="match status" value="1"/>
</dbReference>
<dbReference type="InterPro" id="IPR036837">
    <property type="entry name" value="Cation_efflux_CTD_sf"/>
</dbReference>
<feature type="transmembrane region" description="Helical" evidence="9">
    <location>
        <begin position="182"/>
        <end position="201"/>
    </location>
</feature>
<protein>
    <submittedName>
        <fullName evidence="12">Cation diffusion facilitator family transporter</fullName>
    </submittedName>
</protein>
<feature type="transmembrane region" description="Helical" evidence="9">
    <location>
        <begin position="49"/>
        <end position="66"/>
    </location>
</feature>
<dbReference type="SUPFAM" id="SSF161111">
    <property type="entry name" value="Cation efflux protein transmembrane domain-like"/>
    <property type="match status" value="1"/>
</dbReference>
<keyword evidence="5" id="KW-0864">Zinc transport</keyword>
<comment type="subcellular location">
    <subcellularLocation>
        <location evidence="1">Membrane</location>
        <topology evidence="1">Multi-pass membrane protein</topology>
    </subcellularLocation>
</comment>